<evidence type="ECO:0000313" key="2">
    <source>
        <dbReference type="Proteomes" id="UP001349262"/>
    </source>
</evidence>
<reference evidence="1 2" key="1">
    <citation type="journal article" date="2012" name="Genet. Mol. Biol.">
        <title>Analysis of 16S rRNA and mxaF genes revealing insights into Methylobacterium niche-specific plant association.</title>
        <authorList>
            <person name="Dourado M.N."/>
            <person name="Andreote F.D."/>
            <person name="Dini-Andreote F."/>
            <person name="Conti R."/>
            <person name="Araujo J.M."/>
            <person name="Araujo W.L."/>
        </authorList>
    </citation>
    <scope>NUCLEOTIDE SEQUENCE [LARGE SCALE GENOMIC DNA]</scope>
    <source>
        <strain evidence="1 2">SR1.6/4</strain>
    </source>
</reference>
<gene>
    <name evidence="1" type="ORF">MRSR164_09055</name>
</gene>
<comment type="caution">
    <text evidence="1">The sequence shown here is derived from an EMBL/GenBank/DDBJ whole genome shotgun (WGS) entry which is preliminary data.</text>
</comment>
<keyword evidence="2" id="KW-1185">Reference proteome</keyword>
<dbReference type="EMBL" id="MLBY01000004">
    <property type="protein sequence ID" value="MEE7456917.1"/>
    <property type="molecule type" value="Genomic_DNA"/>
</dbReference>
<accession>A0ABU7T9B3</accession>
<organism evidence="1 2">
    <name type="scientific">Methylobacterium radiotolerans</name>
    <dbReference type="NCBI Taxonomy" id="31998"/>
    <lineage>
        <taxon>Bacteria</taxon>
        <taxon>Pseudomonadati</taxon>
        <taxon>Pseudomonadota</taxon>
        <taxon>Alphaproteobacteria</taxon>
        <taxon>Hyphomicrobiales</taxon>
        <taxon>Methylobacteriaceae</taxon>
        <taxon>Methylobacterium</taxon>
    </lineage>
</organism>
<sequence>MKPVAAALAQKPDSTKHRIPAAYDPYFPSRSVSTEASGAPVATVFNRSNSPAFPNTAREPRGR</sequence>
<name>A0ABU7T9B3_9HYPH</name>
<protein>
    <submittedName>
        <fullName evidence="1">Uncharacterized protein</fullName>
    </submittedName>
</protein>
<dbReference type="Proteomes" id="UP001349262">
    <property type="component" value="Unassembled WGS sequence"/>
</dbReference>
<proteinExistence type="predicted"/>
<evidence type="ECO:0000313" key="1">
    <source>
        <dbReference type="EMBL" id="MEE7456917.1"/>
    </source>
</evidence>